<evidence type="ECO:0000259" key="6">
    <source>
        <dbReference type="Pfam" id="PF00425"/>
    </source>
</evidence>
<evidence type="ECO:0000256" key="4">
    <source>
        <dbReference type="ARBA" id="ARBA00023235"/>
    </source>
</evidence>
<comment type="caution">
    <text evidence="7">The sequence shown here is derived from an EMBL/GenBank/DDBJ whole genome shotgun (WGS) entry which is preliminary data.</text>
</comment>
<comment type="similarity">
    <text evidence="2">Belongs to the isochorismate synthase family.</text>
</comment>
<name>A0A0E9LPR9_9BACT</name>
<dbReference type="EC" id="5.4.4.2" evidence="3"/>
<dbReference type="NCBIfam" id="TIGR00543">
    <property type="entry name" value="isochor_syn"/>
    <property type="match status" value="1"/>
</dbReference>
<keyword evidence="8" id="KW-1185">Reference proteome</keyword>
<protein>
    <recommendedName>
        <fullName evidence="3">isochorismate synthase</fullName>
        <ecNumber evidence="3">5.4.4.2</ecNumber>
    </recommendedName>
    <alternativeName>
        <fullName evidence="5">Isochorismate mutase</fullName>
    </alternativeName>
</protein>
<dbReference type="Pfam" id="PF00425">
    <property type="entry name" value="Chorismate_bind"/>
    <property type="match status" value="1"/>
</dbReference>
<evidence type="ECO:0000313" key="7">
    <source>
        <dbReference type="EMBL" id="GAO27582.1"/>
    </source>
</evidence>
<sequence length="358" mass="40558">MYQEIQTTLQKFLRDEQPFYAFRQPGEEVLHLSTIQAAEPFDYGVLDKLATEQGFVMFPFSRQNEQGWWFTGDQLQEFAAPHRQESPADQTPLQVDESLSDFAAYSAQFKEMKAALNKGEVQKVILSRTLQVNEALTYDIPEIFTRLLEQYPKAFTYLVASRQTGIWMGASPELLFSRQDGMCTTVSLAGTRSNDPADASWTQKEIEEQGLVSNYIDNLLKAFRVDRYQKEGPFIIKAGHLTHLKTAYAFEDRSSFKLAQFVEALHPTPALCGEPKEKAMQLIHQVEKQDRSFYGGFLGPLNQGTINLYVNIRCMKVAPTHSTIFAGGGLTRQSDLQSEWNETVLKSKTLLSVITARP</sequence>
<proteinExistence type="inferred from homology"/>
<keyword evidence="4" id="KW-0413">Isomerase</keyword>
<dbReference type="InterPro" id="IPR004561">
    <property type="entry name" value="IsoChor_synthase"/>
</dbReference>
<dbReference type="PANTHER" id="PTHR42839:SF2">
    <property type="entry name" value="ISOCHORISMATE SYNTHASE ENTC"/>
    <property type="match status" value="1"/>
</dbReference>
<reference evidence="7 8" key="1">
    <citation type="journal article" date="2015" name="Microbes Environ.">
        <title>Distribution and evolution of nitrogen fixation genes in the phylum bacteroidetes.</title>
        <authorList>
            <person name="Inoue J."/>
            <person name="Oshima K."/>
            <person name="Suda W."/>
            <person name="Sakamoto M."/>
            <person name="Iino T."/>
            <person name="Noda S."/>
            <person name="Hongoh Y."/>
            <person name="Hattori M."/>
            <person name="Ohkuma M."/>
        </authorList>
    </citation>
    <scope>NUCLEOTIDE SEQUENCE [LARGE SCALE GENOMIC DNA]</scope>
    <source>
        <strain evidence="7">JCM 15548</strain>
    </source>
</reference>
<evidence type="ECO:0000256" key="1">
    <source>
        <dbReference type="ARBA" id="ARBA00000799"/>
    </source>
</evidence>
<evidence type="ECO:0000313" key="8">
    <source>
        <dbReference type="Proteomes" id="UP000032900"/>
    </source>
</evidence>
<dbReference type="InterPro" id="IPR015890">
    <property type="entry name" value="Chorismate_C"/>
</dbReference>
<accession>A0A0E9LPR9</accession>
<dbReference type="PANTHER" id="PTHR42839">
    <property type="entry name" value="ISOCHORISMATE SYNTHASE ENTC"/>
    <property type="match status" value="1"/>
</dbReference>
<dbReference type="Proteomes" id="UP000032900">
    <property type="component" value="Unassembled WGS sequence"/>
</dbReference>
<dbReference type="SUPFAM" id="SSF56322">
    <property type="entry name" value="ADC synthase"/>
    <property type="match status" value="1"/>
</dbReference>
<feature type="domain" description="Chorismate-utilising enzyme C-terminal" evidence="6">
    <location>
        <begin position="103"/>
        <end position="346"/>
    </location>
</feature>
<dbReference type="STRING" id="1236989.JCM15548_14416"/>
<evidence type="ECO:0000256" key="5">
    <source>
        <dbReference type="ARBA" id="ARBA00041564"/>
    </source>
</evidence>
<dbReference type="Gene3D" id="3.60.120.10">
    <property type="entry name" value="Anthranilate synthase"/>
    <property type="match status" value="1"/>
</dbReference>
<evidence type="ECO:0000256" key="3">
    <source>
        <dbReference type="ARBA" id="ARBA00012824"/>
    </source>
</evidence>
<dbReference type="AlphaFoldDB" id="A0A0E9LPR9"/>
<dbReference type="GO" id="GO:0008909">
    <property type="term" value="F:isochorismate synthase activity"/>
    <property type="evidence" value="ECO:0007669"/>
    <property type="project" value="UniProtKB-EC"/>
</dbReference>
<dbReference type="InterPro" id="IPR005801">
    <property type="entry name" value="ADC_synthase"/>
</dbReference>
<evidence type="ECO:0000256" key="2">
    <source>
        <dbReference type="ARBA" id="ARBA00005297"/>
    </source>
</evidence>
<gene>
    <name evidence="7" type="ORF">JCM15548_14416</name>
</gene>
<comment type="catalytic activity">
    <reaction evidence="1">
        <text>chorismate = isochorismate</text>
        <dbReference type="Rhea" id="RHEA:18985"/>
        <dbReference type="ChEBI" id="CHEBI:29748"/>
        <dbReference type="ChEBI" id="CHEBI:29780"/>
        <dbReference type="EC" id="5.4.4.2"/>
    </reaction>
</comment>
<dbReference type="EMBL" id="BAZW01000075">
    <property type="protein sequence ID" value="GAO27582.1"/>
    <property type="molecule type" value="Genomic_DNA"/>
</dbReference>
<organism evidence="7 8">
    <name type="scientific">Geofilum rubicundum JCM 15548</name>
    <dbReference type="NCBI Taxonomy" id="1236989"/>
    <lineage>
        <taxon>Bacteria</taxon>
        <taxon>Pseudomonadati</taxon>
        <taxon>Bacteroidota</taxon>
        <taxon>Bacteroidia</taxon>
        <taxon>Marinilabiliales</taxon>
        <taxon>Marinilabiliaceae</taxon>
        <taxon>Geofilum</taxon>
    </lineage>
</organism>